<dbReference type="Pfam" id="PF09350">
    <property type="entry name" value="DJC28_CD"/>
    <property type="match status" value="1"/>
</dbReference>
<accession>A0A4R2S0I0</accession>
<reference evidence="3 4" key="1">
    <citation type="submission" date="2019-03" db="EMBL/GenBank/DDBJ databases">
        <title>Genomic Encyclopedia of Type Strains, Phase IV (KMG-IV): sequencing the most valuable type-strain genomes for metagenomic binning, comparative biology and taxonomic classification.</title>
        <authorList>
            <person name="Goeker M."/>
        </authorList>
    </citation>
    <scope>NUCLEOTIDE SEQUENCE [LARGE SCALE GENOMIC DNA]</scope>
    <source>
        <strain evidence="3 4">DSM 11170</strain>
    </source>
</reference>
<sequence length="107" mass="12420">MPNMFEIMAEARMREAVAKGDLKDLPGQGKPLNLDDENPFIPADKRMVFHILKNAGMVPEEVAIRQEVEKLKKQLEAATDEAQKKELRKKLEQESIRHSILMERFYK</sequence>
<evidence type="ECO:0000313" key="4">
    <source>
        <dbReference type="Proteomes" id="UP000294813"/>
    </source>
</evidence>
<dbReference type="PANTHER" id="PTHR39158:SF1">
    <property type="entry name" value="DNAJ HOMOLOG SUBFAMILY C MEMBER 28"/>
    <property type="match status" value="1"/>
</dbReference>
<organism evidence="3 4">
    <name type="scientific">Heliophilum fasciatum</name>
    <dbReference type="NCBI Taxonomy" id="35700"/>
    <lineage>
        <taxon>Bacteria</taxon>
        <taxon>Bacillati</taxon>
        <taxon>Bacillota</taxon>
        <taxon>Clostridia</taxon>
        <taxon>Eubacteriales</taxon>
        <taxon>Heliobacteriaceae</taxon>
        <taxon>Heliophilum</taxon>
    </lineage>
</organism>
<dbReference type="InterPro" id="IPR018961">
    <property type="entry name" value="DnaJ_homolog_subfam-C_membr-28"/>
</dbReference>
<dbReference type="Proteomes" id="UP000294813">
    <property type="component" value="Unassembled WGS sequence"/>
</dbReference>
<protein>
    <submittedName>
        <fullName evidence="3">Uncharacterized protein DUF1992</fullName>
    </submittedName>
</protein>
<feature type="domain" description="DnaJ homologue subfamily C member 28 conserved" evidence="2">
    <location>
        <begin position="8"/>
        <end position="75"/>
    </location>
</feature>
<dbReference type="OrthoDB" id="9798476at2"/>
<proteinExistence type="predicted"/>
<keyword evidence="4" id="KW-1185">Reference proteome</keyword>
<dbReference type="EMBL" id="SLXT01000002">
    <property type="protein sequence ID" value="TCP68687.1"/>
    <property type="molecule type" value="Genomic_DNA"/>
</dbReference>
<evidence type="ECO:0000313" key="3">
    <source>
        <dbReference type="EMBL" id="TCP68687.1"/>
    </source>
</evidence>
<feature type="coiled-coil region" evidence="1">
    <location>
        <begin position="61"/>
        <end position="104"/>
    </location>
</feature>
<evidence type="ECO:0000256" key="1">
    <source>
        <dbReference type="SAM" id="Coils"/>
    </source>
</evidence>
<comment type="caution">
    <text evidence="3">The sequence shown here is derived from an EMBL/GenBank/DDBJ whole genome shotgun (WGS) entry which is preliminary data.</text>
</comment>
<name>A0A4R2S0I0_9FIRM</name>
<evidence type="ECO:0000259" key="2">
    <source>
        <dbReference type="Pfam" id="PF09350"/>
    </source>
</evidence>
<gene>
    <name evidence="3" type="ORF">EDD73_10283</name>
</gene>
<keyword evidence="1" id="KW-0175">Coiled coil</keyword>
<dbReference type="InterPro" id="IPR052573">
    <property type="entry name" value="DnaJ_C_subfamily_28"/>
</dbReference>
<dbReference type="AlphaFoldDB" id="A0A4R2S0I0"/>
<dbReference type="PANTHER" id="PTHR39158">
    <property type="entry name" value="OS08G0560600 PROTEIN"/>
    <property type="match status" value="1"/>
</dbReference>